<evidence type="ECO:0000313" key="2">
    <source>
        <dbReference type="EMBL" id="OGG87626.1"/>
    </source>
</evidence>
<feature type="transmembrane region" description="Helical" evidence="1">
    <location>
        <begin position="428"/>
        <end position="447"/>
    </location>
</feature>
<feature type="transmembrane region" description="Helical" evidence="1">
    <location>
        <begin position="339"/>
        <end position="358"/>
    </location>
</feature>
<keyword evidence="1" id="KW-0472">Membrane</keyword>
<feature type="transmembrane region" description="Helical" evidence="1">
    <location>
        <begin position="493"/>
        <end position="515"/>
    </location>
</feature>
<proteinExistence type="predicted"/>
<dbReference type="EMBL" id="MFMW01000005">
    <property type="protein sequence ID" value="OGG87626.1"/>
    <property type="molecule type" value="Genomic_DNA"/>
</dbReference>
<organism evidence="2 3">
    <name type="scientific">Candidatus Kuenenbacteria bacterium RIFCSPHIGHO2_02_FULL_39_13</name>
    <dbReference type="NCBI Taxonomy" id="1798561"/>
    <lineage>
        <taxon>Bacteria</taxon>
        <taxon>Candidatus Kueneniibacteriota</taxon>
    </lineage>
</organism>
<keyword evidence="1" id="KW-1133">Transmembrane helix</keyword>
<evidence type="ECO:0000313" key="3">
    <source>
        <dbReference type="Proteomes" id="UP000179136"/>
    </source>
</evidence>
<dbReference type="Proteomes" id="UP000179136">
    <property type="component" value="Unassembled WGS sequence"/>
</dbReference>
<protein>
    <submittedName>
        <fullName evidence="2">Uncharacterized protein</fullName>
    </submittedName>
</protein>
<comment type="caution">
    <text evidence="2">The sequence shown here is derived from an EMBL/GenBank/DDBJ whole genome shotgun (WGS) entry which is preliminary data.</text>
</comment>
<keyword evidence="1" id="KW-0812">Transmembrane</keyword>
<dbReference type="STRING" id="1798561.A3B87_00725"/>
<name>A0A1F6FP42_9BACT</name>
<accession>A0A1F6FP42</accession>
<feature type="transmembrane region" description="Helical" evidence="1">
    <location>
        <begin position="400"/>
        <end position="422"/>
    </location>
</feature>
<gene>
    <name evidence="2" type="ORF">A3B87_00725</name>
</gene>
<feature type="transmembrane region" description="Helical" evidence="1">
    <location>
        <begin position="467"/>
        <end position="487"/>
    </location>
</feature>
<feature type="transmembrane region" description="Helical" evidence="1">
    <location>
        <begin position="308"/>
        <end position="327"/>
    </location>
</feature>
<evidence type="ECO:0000256" key="1">
    <source>
        <dbReference type="SAM" id="Phobius"/>
    </source>
</evidence>
<reference evidence="2 3" key="1">
    <citation type="journal article" date="2016" name="Nat. Commun.">
        <title>Thousands of microbial genomes shed light on interconnected biogeochemical processes in an aquifer system.</title>
        <authorList>
            <person name="Anantharaman K."/>
            <person name="Brown C.T."/>
            <person name="Hug L.A."/>
            <person name="Sharon I."/>
            <person name="Castelle C.J."/>
            <person name="Probst A.J."/>
            <person name="Thomas B.C."/>
            <person name="Singh A."/>
            <person name="Wilkins M.J."/>
            <person name="Karaoz U."/>
            <person name="Brodie E.L."/>
            <person name="Williams K.H."/>
            <person name="Hubbard S.S."/>
            <person name="Banfield J.F."/>
        </authorList>
    </citation>
    <scope>NUCLEOTIDE SEQUENCE [LARGE SCALE GENOMIC DNA]</scope>
</reference>
<dbReference type="AlphaFoldDB" id="A0A1F6FP42"/>
<sequence>MAAFPNAIANWLDNYCAVIASQKEKTPGATVEVSDAAGKLAFIYEKIRNTVDYKDDHLLRKHAIARMLKRLAVPGAKGSTIALPLVEELIRARYLPNKAVFDMSVEQIRHAINKYIVIYNSAIDKNYNSRELRKFYDWLIHLAACEIEEILVPARETLITVDAMHRVVRQNVILDGNSGLDPIDQNIQIYIAVLKSLIKADEMTINYFLFKYYFPDWQKLTLAQVEKLVGQIWQIKYLIQAHAVYHLNEKLTHEFKKYAVVFWILQDIISQNPGQFQNIFASRELLTEEIKKVCHKKYKSIGKKVRTAIVRSVIYIFLTKMIFGLLLEFPYDYFFLEKVQWLPLSINALFPPVLMAAIGMSIRTPKEDNTQAIIAEVDNIVYCSQGKEHRVKIRQPKHGFGFYLSQTIYAILYLISFGLVIYGLAQLLFSFASMIIFIFFLTMVSFFSLRIRKTAAELIILEQRERFLTVIFTFLAIPVLRVGRWISVHSSKINVFIFMLDFFIETPFKIFIRIFEDLVVFVKEKRDEML</sequence>